<evidence type="ECO:0008006" key="4">
    <source>
        <dbReference type="Google" id="ProtNLM"/>
    </source>
</evidence>
<sequence length="393" mass="43505">MPVLLALLLCVSVALGFNVTCVYPEKWLDKPYYDERQDLYLRGNAAGLSPDVGTLMWKVADTADTWTVSLPGDLSPEGMSVDIYIGDGYRHRGYPLPVDAWVQEAVVYPFWNTVVGEWYYSYNTLHSPQLENSRYYSVYLSPLFLENPLAVSKHLLVMHDGNDLFSPDPTVSHHTCPDDSCALFGSWDLDSDIDNAIVNGRIYSDLIVLGLFSTDEREDEYTYSFDVSEGCGGDGDKYLSFISDTVLPNLDNILGDGLVDAPTKDIYLAGSDLGGLISCYGGLDNTASGCDSPSGCHWGGVGCLSPCFWWDQQDMLTDVIPSNEVNAAMRVFLGYGSEEEDALNVNKAYYALLNEGYSTDNVRKEYALWGGHDITTWTTLLDGLLVYFFSDAE</sequence>
<dbReference type="SUPFAM" id="SSF53474">
    <property type="entry name" value="alpha/beta-Hydrolases"/>
    <property type="match status" value="1"/>
</dbReference>
<organism evidence="2 3">
    <name type="scientific">Kipferlia bialata</name>
    <dbReference type="NCBI Taxonomy" id="797122"/>
    <lineage>
        <taxon>Eukaryota</taxon>
        <taxon>Metamonada</taxon>
        <taxon>Carpediemonas-like organisms</taxon>
        <taxon>Kipferlia</taxon>
    </lineage>
</organism>
<dbReference type="Gene3D" id="3.40.50.1820">
    <property type="entry name" value="alpha/beta hydrolase"/>
    <property type="match status" value="1"/>
</dbReference>
<dbReference type="Proteomes" id="UP000265618">
    <property type="component" value="Unassembled WGS sequence"/>
</dbReference>
<evidence type="ECO:0000313" key="2">
    <source>
        <dbReference type="EMBL" id="GIQ85575.1"/>
    </source>
</evidence>
<keyword evidence="1" id="KW-0732">Signal</keyword>
<feature type="signal peptide" evidence="1">
    <location>
        <begin position="1"/>
        <end position="16"/>
    </location>
</feature>
<dbReference type="PANTHER" id="PTHR48098">
    <property type="entry name" value="ENTEROCHELIN ESTERASE-RELATED"/>
    <property type="match status" value="1"/>
</dbReference>
<reference evidence="2 3" key="1">
    <citation type="journal article" date="2018" name="PLoS ONE">
        <title>The draft genome of Kipferlia bialata reveals reductive genome evolution in fornicate parasites.</title>
        <authorList>
            <person name="Tanifuji G."/>
            <person name="Takabayashi S."/>
            <person name="Kume K."/>
            <person name="Takagi M."/>
            <person name="Nakayama T."/>
            <person name="Kamikawa R."/>
            <person name="Inagaki Y."/>
            <person name="Hashimoto T."/>
        </authorList>
    </citation>
    <scope>NUCLEOTIDE SEQUENCE [LARGE SCALE GENOMIC DNA]</scope>
    <source>
        <strain evidence="2">NY0173</strain>
    </source>
</reference>
<evidence type="ECO:0000256" key="1">
    <source>
        <dbReference type="SAM" id="SignalP"/>
    </source>
</evidence>
<gene>
    <name evidence="2" type="ORF">KIPB_007264</name>
</gene>
<dbReference type="InterPro" id="IPR050583">
    <property type="entry name" value="Mycobacterial_A85_antigen"/>
</dbReference>
<proteinExistence type="predicted"/>
<comment type="caution">
    <text evidence="2">The sequence shown here is derived from an EMBL/GenBank/DDBJ whole genome shotgun (WGS) entry which is preliminary data.</text>
</comment>
<dbReference type="AlphaFoldDB" id="A0A9K3GKG2"/>
<feature type="chain" id="PRO_5039889284" description="Esterase" evidence="1">
    <location>
        <begin position="17"/>
        <end position="393"/>
    </location>
</feature>
<dbReference type="InterPro" id="IPR029058">
    <property type="entry name" value="AB_hydrolase_fold"/>
</dbReference>
<accession>A0A9K3GKG2</accession>
<name>A0A9K3GKG2_9EUKA</name>
<evidence type="ECO:0000313" key="3">
    <source>
        <dbReference type="Proteomes" id="UP000265618"/>
    </source>
</evidence>
<dbReference type="PANTHER" id="PTHR48098:SF6">
    <property type="entry name" value="FERRI-BACILLIBACTIN ESTERASE BESA"/>
    <property type="match status" value="1"/>
</dbReference>
<keyword evidence="3" id="KW-1185">Reference proteome</keyword>
<protein>
    <recommendedName>
        <fullName evidence="4">Esterase</fullName>
    </recommendedName>
</protein>
<dbReference type="EMBL" id="BDIP01002013">
    <property type="protein sequence ID" value="GIQ85575.1"/>
    <property type="molecule type" value="Genomic_DNA"/>
</dbReference>